<keyword evidence="2" id="KW-1185">Reference proteome</keyword>
<dbReference type="EMBL" id="JACHBF010000001">
    <property type="protein sequence ID" value="MBB6490180.1"/>
    <property type="molecule type" value="Genomic_DNA"/>
</dbReference>
<accession>A0ABR6QTC2</accession>
<sequence length="48" mass="5571">MALRQCDFGFDVHCLLQERVETHSAIYTSCLDPCLLSWHLSRHPTPSR</sequence>
<reference evidence="1 2" key="1">
    <citation type="submission" date="2020-08" db="EMBL/GenBank/DDBJ databases">
        <title>Genomic Encyclopedia of Type Strains, Phase IV (KMG-V): Genome sequencing to study the core and pangenomes of soil and plant-associated prokaryotes.</title>
        <authorList>
            <person name="Whitman W."/>
        </authorList>
    </citation>
    <scope>NUCLEOTIDE SEQUENCE [LARGE SCALE GENOMIC DNA]</scope>
    <source>
        <strain evidence="1 2">SEMIA 4059</strain>
    </source>
</reference>
<proteinExistence type="predicted"/>
<name>A0ABR6QTC2_RHITR</name>
<dbReference type="Proteomes" id="UP000526625">
    <property type="component" value="Unassembled WGS sequence"/>
</dbReference>
<evidence type="ECO:0000313" key="2">
    <source>
        <dbReference type="Proteomes" id="UP000526625"/>
    </source>
</evidence>
<gene>
    <name evidence="1" type="ORF">GGD45_000564</name>
</gene>
<protein>
    <submittedName>
        <fullName evidence="1">Uncharacterized protein</fullName>
    </submittedName>
</protein>
<organism evidence="1 2">
    <name type="scientific">Rhizobium tropici</name>
    <dbReference type="NCBI Taxonomy" id="398"/>
    <lineage>
        <taxon>Bacteria</taxon>
        <taxon>Pseudomonadati</taxon>
        <taxon>Pseudomonadota</taxon>
        <taxon>Alphaproteobacteria</taxon>
        <taxon>Hyphomicrobiales</taxon>
        <taxon>Rhizobiaceae</taxon>
        <taxon>Rhizobium/Agrobacterium group</taxon>
        <taxon>Rhizobium</taxon>
    </lineage>
</organism>
<evidence type="ECO:0000313" key="1">
    <source>
        <dbReference type="EMBL" id="MBB6490180.1"/>
    </source>
</evidence>
<comment type="caution">
    <text evidence="1">The sequence shown here is derived from an EMBL/GenBank/DDBJ whole genome shotgun (WGS) entry which is preliminary data.</text>
</comment>